<proteinExistence type="predicted"/>
<feature type="compositionally biased region" description="Basic and acidic residues" evidence="1">
    <location>
        <begin position="947"/>
        <end position="964"/>
    </location>
</feature>
<feature type="region of interest" description="Disordered" evidence="1">
    <location>
        <begin position="650"/>
        <end position="676"/>
    </location>
</feature>
<feature type="region of interest" description="Disordered" evidence="1">
    <location>
        <begin position="700"/>
        <end position="739"/>
    </location>
</feature>
<feature type="compositionally biased region" description="Polar residues" evidence="1">
    <location>
        <begin position="712"/>
        <end position="722"/>
    </location>
</feature>
<evidence type="ECO:0000256" key="1">
    <source>
        <dbReference type="SAM" id="MobiDB-lite"/>
    </source>
</evidence>
<evidence type="ECO:0000313" key="3">
    <source>
        <dbReference type="Proteomes" id="UP000193920"/>
    </source>
</evidence>
<accession>A0A1Y2C1X7</accession>
<name>A0A1Y2C1X7_9FUNG</name>
<comment type="caution">
    <text evidence="2">The sequence shown here is derived from an EMBL/GenBank/DDBJ whole genome shotgun (WGS) entry which is preliminary data.</text>
</comment>
<reference evidence="2 3" key="1">
    <citation type="submission" date="2016-08" db="EMBL/GenBank/DDBJ databases">
        <title>A Parts List for Fungal Cellulosomes Revealed by Comparative Genomics.</title>
        <authorList>
            <consortium name="DOE Joint Genome Institute"/>
            <person name="Haitjema C.H."/>
            <person name="Gilmore S.P."/>
            <person name="Henske J.K."/>
            <person name="Solomon K.V."/>
            <person name="De Groot R."/>
            <person name="Kuo A."/>
            <person name="Mondo S.J."/>
            <person name="Salamov A.A."/>
            <person name="Labutti K."/>
            <person name="Zhao Z."/>
            <person name="Chiniquy J."/>
            <person name="Barry K."/>
            <person name="Brewer H.M."/>
            <person name="Purvine S.O."/>
            <person name="Wright A.T."/>
            <person name="Boxma B."/>
            <person name="Van Alen T."/>
            <person name="Hackstein J.H."/>
            <person name="Baker S.E."/>
            <person name="Grigoriev I.V."/>
            <person name="O'Malley M.A."/>
        </authorList>
    </citation>
    <scope>NUCLEOTIDE SEQUENCE [LARGE SCALE GENOMIC DNA]</scope>
    <source>
        <strain evidence="2 3">G1</strain>
    </source>
</reference>
<dbReference type="STRING" id="1754190.A0A1Y2C1X7"/>
<keyword evidence="3" id="KW-1185">Reference proteome</keyword>
<feature type="compositionally biased region" description="Polar residues" evidence="1">
    <location>
        <begin position="656"/>
        <end position="676"/>
    </location>
</feature>
<dbReference type="AlphaFoldDB" id="A0A1Y2C1X7"/>
<feature type="region of interest" description="Disordered" evidence="1">
    <location>
        <begin position="941"/>
        <end position="964"/>
    </location>
</feature>
<dbReference type="Proteomes" id="UP000193920">
    <property type="component" value="Unassembled WGS sequence"/>
</dbReference>
<dbReference type="EMBL" id="MCOG01000126">
    <property type="protein sequence ID" value="ORY40887.1"/>
    <property type="molecule type" value="Genomic_DNA"/>
</dbReference>
<protein>
    <submittedName>
        <fullName evidence="2">Uncharacterized protein</fullName>
    </submittedName>
</protein>
<organism evidence="2 3">
    <name type="scientific">Neocallimastix californiae</name>
    <dbReference type="NCBI Taxonomy" id="1754190"/>
    <lineage>
        <taxon>Eukaryota</taxon>
        <taxon>Fungi</taxon>
        <taxon>Fungi incertae sedis</taxon>
        <taxon>Chytridiomycota</taxon>
        <taxon>Chytridiomycota incertae sedis</taxon>
        <taxon>Neocallimastigomycetes</taxon>
        <taxon>Neocallimastigales</taxon>
        <taxon>Neocallimastigaceae</taxon>
        <taxon>Neocallimastix</taxon>
    </lineage>
</organism>
<feature type="compositionally biased region" description="Low complexity" evidence="1">
    <location>
        <begin position="700"/>
        <end position="711"/>
    </location>
</feature>
<evidence type="ECO:0000313" key="2">
    <source>
        <dbReference type="EMBL" id="ORY40887.1"/>
    </source>
</evidence>
<sequence length="964" mass="112592">MLRQDCSISCSDDINDIKNCDSNKILKYFKNLKNNEVFNELNPIIENNESETKNTLTKNEKNNNLNIFKNPNFMENLLIPSINSIKDINDNIDLNIKNVEFNEISKAYNSCSRNEFIFNPINNETQNFNRIISFPSKNINNEKDEKIDYIKLNSSEKSENGNIDVKKDINEKKLIFQINKAVKKEVDNIIIKNSDNSNFNNNDESKTNKTKNYEYIKEQKLINKINKELTEESKKEYVKKTNEKIENNLEPMKIENNEKASSKMKRKKSLLKIDNKLNTITTNQNKQSNSINKESDDKDIENKAKTINSNLDEEINVQSETKLEKKEEEKIKINSDINNKNIKENENTIQVTKNNNKFENNDNNNNNNSINNINNNINNMYMNNGQENKYLNYQLQANSFQYNSNDIINGNINNSFSSTTSSIYANSSKPELTTINIYDPTVYKNNSYISSTSNWLYSMKKEDDKLNSVDKSNDKNKNNELNAKYSNINKNVPLSDSISNEYYGNPLNSTSFINPRTINNDMLSSDMSNSRDLLYNDINKQFSSKSSLNDTKDTIRKDDVDKWVKFPVDNENNNQTENEYNNIKTPYRLSSQIMFNNNSQTIQTSYNVPINGYPMNYSVPIVQKNYIHPNKRQKLPMYNGPINYNDNIINNHGNDQSMQASKQQSYYQQNHSNETYPNLQSQYNQYYNYNSVQKYNYQQNQKQNGSSNSYQRNYKNPNNKNQMIISNPLSSNSSSIQFSPMSNMNSTSNYQMMMMSYQNNKNINQNTYVTPNPSISMSNSSSSTNLLCCDSKYINQNGNNNLRMKLQRKLILRLQQKEEMKGLKQDITYMQNENKMRMNNSYIYNNSNENLNLNQPINNINNYNNKYYIRKDYPDSQLINSNYKYIYDNSMPKEASTQSINNFQNNEMISPLYRKESLNNYIDNSNIIKIMTENNIRNENALPSSKMKKDSSINGKIMDEKKRY</sequence>
<gene>
    <name evidence="2" type="ORF">LY90DRAFT_672148</name>
</gene>
<feature type="compositionally biased region" description="Low complexity" evidence="1">
    <location>
        <begin position="723"/>
        <end position="739"/>
    </location>
</feature>